<dbReference type="EMBL" id="NKXO01000019">
    <property type="protein sequence ID" value="PKQ69354.1"/>
    <property type="molecule type" value="Genomic_DNA"/>
</dbReference>
<organism evidence="4 5">
    <name type="scientific">Raineya orbicola</name>
    <dbReference type="NCBI Taxonomy" id="2016530"/>
    <lineage>
        <taxon>Bacteria</taxon>
        <taxon>Pseudomonadati</taxon>
        <taxon>Bacteroidota</taxon>
        <taxon>Cytophagia</taxon>
        <taxon>Cytophagales</taxon>
        <taxon>Raineyaceae</taxon>
        <taxon>Raineya</taxon>
    </lineage>
</organism>
<evidence type="ECO:0000256" key="2">
    <source>
        <dbReference type="SAM" id="Phobius"/>
    </source>
</evidence>
<dbReference type="PANTHER" id="PTHR22939">
    <property type="entry name" value="SERINE PROTEASE FAMILY S1C HTRA-RELATED"/>
    <property type="match status" value="1"/>
</dbReference>
<dbReference type="Proteomes" id="UP000233387">
    <property type="component" value="Unassembled WGS sequence"/>
</dbReference>
<feature type="domain" description="FHA" evidence="3">
    <location>
        <begin position="4"/>
        <end position="54"/>
    </location>
</feature>
<dbReference type="Gene3D" id="2.40.10.120">
    <property type="match status" value="1"/>
</dbReference>
<keyword evidence="2" id="KW-0812">Transmembrane</keyword>
<keyword evidence="2" id="KW-1133">Transmembrane helix</keyword>
<dbReference type="RefSeq" id="WP_101358663.1">
    <property type="nucleotide sequence ID" value="NZ_NKXO01000019.1"/>
</dbReference>
<protein>
    <submittedName>
        <fullName evidence="4">FHA domain</fullName>
    </submittedName>
</protein>
<evidence type="ECO:0000256" key="1">
    <source>
        <dbReference type="SAM" id="MobiDB-lite"/>
    </source>
</evidence>
<reference evidence="4 5" key="1">
    <citation type="submission" date="2017-06" db="EMBL/GenBank/DDBJ databases">
        <title>Raineya orbicola gen. nov., sp. nov. a slightly thermophilic bacterium of the phylum Bacteroidetes and the description of Raineyaceae fam. nov.</title>
        <authorList>
            <person name="Albuquerque L."/>
            <person name="Polonia A.R.M."/>
            <person name="Barroso C."/>
            <person name="Froufe H.J.C."/>
            <person name="Lage O."/>
            <person name="Lobo-Da-Cunha A."/>
            <person name="Egas C."/>
            <person name="Da Costa M.S."/>
        </authorList>
    </citation>
    <scope>NUCLEOTIDE SEQUENCE [LARGE SCALE GENOMIC DNA]</scope>
    <source>
        <strain evidence="4 5">SPSPC-11</strain>
    </source>
</reference>
<comment type="caution">
    <text evidence="4">The sequence shown here is derived from an EMBL/GenBank/DDBJ whole genome shotgun (WGS) entry which is preliminary data.</text>
</comment>
<dbReference type="Gene3D" id="2.60.200.20">
    <property type="match status" value="2"/>
</dbReference>
<dbReference type="SUPFAM" id="SSF49879">
    <property type="entry name" value="SMAD/FHA domain"/>
    <property type="match status" value="2"/>
</dbReference>
<keyword evidence="5" id="KW-1185">Reference proteome</keyword>
<gene>
    <name evidence="4" type="ORF">Rain11_1399</name>
</gene>
<dbReference type="InterPro" id="IPR008984">
    <property type="entry name" value="SMAD_FHA_dom_sf"/>
</dbReference>
<feature type="domain" description="FHA" evidence="3">
    <location>
        <begin position="95"/>
        <end position="145"/>
    </location>
</feature>
<dbReference type="GO" id="GO:0006508">
    <property type="term" value="P:proteolysis"/>
    <property type="evidence" value="ECO:0007669"/>
    <property type="project" value="InterPro"/>
</dbReference>
<dbReference type="InterPro" id="IPR001940">
    <property type="entry name" value="Peptidase_S1C"/>
</dbReference>
<accession>A0A2N3IGA1</accession>
<sequence length="458" mass="49984">MKTITIGRATSNDIVIQDNAVSKNHLKITQTAQGEYILEDLGSTNGTFVNGKPVRTCKLQSNDIVKIGETVLPWQNYFQKGYQQANISGNLLRKISIGRANSNDFIINDATVSSQHAFLEVYDNGNLRIVDNGSTNGTFRQGQRIQTAFVSSGEFIQLGSVKICIADILQKQTTSSFQQKTPQPPLYKPTKTNIKWLPFAGVGIVALALIVFALIKKTEKSQNKTTQQNTQEQKVPIQTQEEKVLEDKEEKPTQTKPNIEKNEKNSVADLVEISENAVFMVVAYENGSAKGMGTGFFISNSGLAVSNHHVFSPGNEWQIKLKNGKLYNVKRIVESNADLDYIIFETDAQEVASLPVASENPRKGEDIIVIGNPQGFELSVTKGVVSGLRNYDKYTGFASEGDTYLQIDAAISSGNSGGPVLNLQGEVVGIATMVHHGGSGITQNINLALNIHKLPLPL</sequence>
<dbReference type="PANTHER" id="PTHR22939:SF129">
    <property type="entry name" value="SERINE PROTEASE HTRA2, MITOCHONDRIAL"/>
    <property type="match status" value="1"/>
</dbReference>
<dbReference type="InterPro" id="IPR009003">
    <property type="entry name" value="Peptidase_S1_PA"/>
</dbReference>
<dbReference type="PRINTS" id="PR00834">
    <property type="entry name" value="PROTEASES2C"/>
</dbReference>
<dbReference type="AlphaFoldDB" id="A0A2N3IGA1"/>
<name>A0A2N3IGA1_9BACT</name>
<dbReference type="SMART" id="SM00240">
    <property type="entry name" value="FHA"/>
    <property type="match status" value="2"/>
</dbReference>
<dbReference type="CDD" id="cd00060">
    <property type="entry name" value="FHA"/>
    <property type="match status" value="2"/>
</dbReference>
<evidence type="ECO:0000259" key="3">
    <source>
        <dbReference type="PROSITE" id="PS50006"/>
    </source>
</evidence>
<dbReference type="InterPro" id="IPR000253">
    <property type="entry name" value="FHA_dom"/>
</dbReference>
<evidence type="ECO:0000313" key="4">
    <source>
        <dbReference type="EMBL" id="PKQ69354.1"/>
    </source>
</evidence>
<dbReference type="PROSITE" id="PS50006">
    <property type="entry name" value="FHA_DOMAIN"/>
    <property type="match status" value="2"/>
</dbReference>
<dbReference type="Pfam" id="PF00498">
    <property type="entry name" value="FHA"/>
    <property type="match status" value="2"/>
</dbReference>
<evidence type="ECO:0000313" key="5">
    <source>
        <dbReference type="Proteomes" id="UP000233387"/>
    </source>
</evidence>
<dbReference type="OrthoDB" id="9816434at2"/>
<dbReference type="GO" id="GO:0004252">
    <property type="term" value="F:serine-type endopeptidase activity"/>
    <property type="evidence" value="ECO:0007669"/>
    <property type="project" value="InterPro"/>
</dbReference>
<feature type="compositionally biased region" description="Low complexity" evidence="1">
    <location>
        <begin position="223"/>
        <end position="234"/>
    </location>
</feature>
<dbReference type="Pfam" id="PF13365">
    <property type="entry name" value="Trypsin_2"/>
    <property type="match status" value="1"/>
</dbReference>
<feature type="transmembrane region" description="Helical" evidence="2">
    <location>
        <begin position="196"/>
        <end position="215"/>
    </location>
</feature>
<feature type="region of interest" description="Disordered" evidence="1">
    <location>
        <begin position="221"/>
        <end position="263"/>
    </location>
</feature>
<dbReference type="SUPFAM" id="SSF50494">
    <property type="entry name" value="Trypsin-like serine proteases"/>
    <property type="match status" value="1"/>
</dbReference>
<feature type="compositionally biased region" description="Basic and acidic residues" evidence="1">
    <location>
        <begin position="240"/>
        <end position="263"/>
    </location>
</feature>
<keyword evidence="2" id="KW-0472">Membrane</keyword>
<proteinExistence type="predicted"/>